<keyword evidence="3" id="KW-1185">Reference proteome</keyword>
<keyword evidence="1" id="KW-1133">Transmembrane helix</keyword>
<feature type="transmembrane region" description="Helical" evidence="1">
    <location>
        <begin position="36"/>
        <end position="52"/>
    </location>
</feature>
<keyword evidence="1" id="KW-0472">Membrane</keyword>
<keyword evidence="1" id="KW-0812">Transmembrane</keyword>
<protein>
    <submittedName>
        <fullName evidence="2">Uncharacterized protein</fullName>
    </submittedName>
</protein>
<sequence>MGILFQILTFLAIFTLLIGIAQLFNKGMKINSTYMLLNLASILSIILVFVVYFENMNITSYIAPVFLLMASIIGRKRLKKKNPRY</sequence>
<proteinExistence type="predicted"/>
<dbReference type="RefSeq" id="WP_263060947.1">
    <property type="nucleotide sequence ID" value="NZ_JAOUSE010000004.1"/>
</dbReference>
<accession>A0ABT2WF12</accession>
<feature type="transmembrane region" description="Helical" evidence="1">
    <location>
        <begin position="58"/>
        <end position="74"/>
    </location>
</feature>
<dbReference type="Proteomes" id="UP001208656">
    <property type="component" value="Unassembled WGS sequence"/>
</dbReference>
<evidence type="ECO:0000313" key="3">
    <source>
        <dbReference type="Proteomes" id="UP001208656"/>
    </source>
</evidence>
<organism evidence="2 3">
    <name type="scientific">Pallidibacillus thermolactis</name>
    <dbReference type="NCBI Taxonomy" id="251051"/>
    <lineage>
        <taxon>Bacteria</taxon>
        <taxon>Bacillati</taxon>
        <taxon>Bacillota</taxon>
        <taxon>Bacilli</taxon>
        <taxon>Bacillales</taxon>
        <taxon>Bacillaceae</taxon>
        <taxon>Pallidibacillus</taxon>
    </lineage>
</organism>
<dbReference type="EMBL" id="JAOUSE010000004">
    <property type="protein sequence ID" value="MCU9593399.1"/>
    <property type="molecule type" value="Genomic_DNA"/>
</dbReference>
<feature type="transmembrane region" description="Helical" evidence="1">
    <location>
        <begin position="6"/>
        <end position="24"/>
    </location>
</feature>
<reference evidence="2 3" key="1">
    <citation type="submission" date="2022-10" db="EMBL/GenBank/DDBJ databases">
        <title>Description of Fervidibacillus gen. nov. in the family Fervidibacillaceae fam. nov. with two species, Fervidibacillus albus sp. nov., and Fervidibacillus halotolerans sp. nov., isolated from tidal flat sediments.</title>
        <authorList>
            <person name="Kwon K.K."/>
            <person name="Yang S.-H."/>
        </authorList>
    </citation>
    <scope>NUCLEOTIDE SEQUENCE [LARGE SCALE GENOMIC DNA]</scope>
    <source>
        <strain evidence="2 3">DSM 23332</strain>
    </source>
</reference>
<evidence type="ECO:0000313" key="2">
    <source>
        <dbReference type="EMBL" id="MCU9593399.1"/>
    </source>
</evidence>
<comment type="caution">
    <text evidence="2">The sequence shown here is derived from an EMBL/GenBank/DDBJ whole genome shotgun (WGS) entry which is preliminary data.</text>
</comment>
<gene>
    <name evidence="2" type="ORF">OEV82_02880</name>
</gene>
<name>A0ABT2WF12_9BACI</name>
<evidence type="ECO:0000256" key="1">
    <source>
        <dbReference type="SAM" id="Phobius"/>
    </source>
</evidence>